<gene>
    <name evidence="3" type="ORF">VAMP_2n433</name>
</gene>
<reference evidence="3 4" key="1">
    <citation type="journal article" date="2021" name="Nat. Commun.">
        <title>Reductive evolution and unique predatory mode in the CPR bacterium Vampirococcus lugosii.</title>
        <authorList>
            <person name="Moreira D."/>
            <person name="Zivanovic Y."/>
            <person name="Lopez-Archilla A.I."/>
            <person name="Iniesto M."/>
            <person name="Lopez-Garcia P."/>
        </authorList>
    </citation>
    <scope>NUCLEOTIDE SEQUENCE [LARGE SCALE GENOMIC DNA]</scope>
    <source>
        <strain evidence="3">Chiprana</strain>
    </source>
</reference>
<keyword evidence="1" id="KW-0175">Coiled coil</keyword>
<feature type="transmembrane region" description="Helical" evidence="2">
    <location>
        <begin position="375"/>
        <end position="394"/>
    </location>
</feature>
<feature type="transmembrane region" description="Helical" evidence="2">
    <location>
        <begin position="12"/>
        <end position="33"/>
    </location>
</feature>
<feature type="transmembrane region" description="Helical" evidence="2">
    <location>
        <begin position="177"/>
        <end position="197"/>
    </location>
</feature>
<feature type="transmembrane region" description="Helical" evidence="2">
    <location>
        <begin position="332"/>
        <end position="360"/>
    </location>
</feature>
<name>A0ABS5QJK7_9BACT</name>
<dbReference type="RefSeq" id="WP_213347988.1">
    <property type="nucleotide sequence ID" value="NZ_JAEDAM010000001.1"/>
</dbReference>
<feature type="coiled-coil region" evidence="1">
    <location>
        <begin position="276"/>
        <end position="303"/>
    </location>
</feature>
<comment type="caution">
    <text evidence="3">The sequence shown here is derived from an EMBL/GenBank/DDBJ whole genome shotgun (WGS) entry which is preliminary data.</text>
</comment>
<feature type="transmembrane region" description="Helical" evidence="2">
    <location>
        <begin position="773"/>
        <end position="793"/>
    </location>
</feature>
<evidence type="ECO:0000313" key="4">
    <source>
        <dbReference type="Proteomes" id="UP000680365"/>
    </source>
</evidence>
<feature type="transmembrane region" description="Helical" evidence="2">
    <location>
        <begin position="88"/>
        <end position="111"/>
    </location>
</feature>
<feature type="transmembrane region" description="Helical" evidence="2">
    <location>
        <begin position="147"/>
        <end position="165"/>
    </location>
</feature>
<feature type="transmembrane region" description="Helical" evidence="2">
    <location>
        <begin position="725"/>
        <end position="744"/>
    </location>
</feature>
<dbReference type="EMBL" id="JAEDAM010000001">
    <property type="protein sequence ID" value="MBS8121456.1"/>
    <property type="molecule type" value="Genomic_DNA"/>
</dbReference>
<feature type="transmembrane region" description="Helical" evidence="2">
    <location>
        <begin position="805"/>
        <end position="825"/>
    </location>
</feature>
<protein>
    <submittedName>
        <fullName evidence="3">Uncharacterized protein</fullName>
    </submittedName>
</protein>
<keyword evidence="4" id="KW-1185">Reference proteome</keyword>
<keyword evidence="2" id="KW-0472">Membrane</keyword>
<evidence type="ECO:0000256" key="1">
    <source>
        <dbReference type="SAM" id="Coils"/>
    </source>
</evidence>
<feature type="transmembrane region" description="Helical" evidence="2">
    <location>
        <begin position="247"/>
        <end position="267"/>
    </location>
</feature>
<feature type="transmembrane region" description="Helical" evidence="2">
    <location>
        <begin position="401"/>
        <end position="425"/>
    </location>
</feature>
<feature type="transmembrane region" description="Helical" evidence="2">
    <location>
        <begin position="39"/>
        <end position="57"/>
    </location>
</feature>
<proteinExistence type="predicted"/>
<dbReference type="Proteomes" id="UP000680365">
    <property type="component" value="Unassembled WGS sequence"/>
</dbReference>
<sequence length="1149" mass="133865">MSKFLKIGLENIFILLFKFSLGLSIFLIIIYILMVFNLLYSYVSLLIFFGFIAISYLQKDDLLSAKKIIENKLFSLNKINFEKDKFNYILSLVLIIVSISYIYFGFVLSYIPYPTAWDANHAYMFYPKMWALNNGYYWDEGGMSTRFQLWYSYITYWFSLSYTIVKIPLITITADTIAIVTNFFSGVFVLLFSLSLFREVLDYLKSKFPISDNSDLLIFNTSWLLILLWLTSGMGAFLVFVDNKTDLGVMTFITMAIYSGFVAIKYMQDNFDKNLEILEIHDLEDLEKEKEELEEKKKNKIYNSYLFFSLSGFMFAMAVMSKPTAFLDAVGFGLLLMGIWIGAFAVLGAFIMILGILSLVEFRGIKDYISSQQGYLSMVLGFGLVVFNFAYIFINKSFKYIFLFLFWGISFIFTLLILKGTYVFYVDYSKGNDFEAVKFIERVFLSQSSTDLEKDLENNKSGNTEPVLFASTNNPEDLYNGINSCSLSNLDNKDSLYENISKAPGDTYAEDVGRYIGYGQRKFKYPWWGIFFPSGNKCMGFNSSSNLVCANLYDKNHITYDKISYLYNNISSNSKVYDVVSNIYNSDDFSENISNKDIINTFSGEIQELEDFYKDNSILREDYTYPVINDINELTYEKILNLYNNVNSGSRVYDVLYSIVNDDNRFYENISNEEIIKNFSSEIQELKELNISVDNIHIPYKYLVPFNITFNWSLSNESSYYTDIGYIWLIILFTLIFAILYAIAKFDRYLLSILFVTLLLWTIWFFIGGGILWYGLGLILWTILGFISFLYRIGQIEYNDKNKLLNIYIYFFLVYGFFMLLLNFIRIQEQGGSGPFMWYKQGIGQEQTYNESGKVENNKIMPYTSDDVFDRQFGHYYKFLNLVNNRDKSEGVYIAGTYARYFVDNQKYIKYDQFLTWLWEMFSDNDTCNSYLRLKDQKMDYLAIDPNIGTVVMGQGNMSLFDRFFAKLDSNGKIEEHGAISMLAKLIEDGYIEFVSSNNIGAKYGFILSQEELEKYIGQELTDDELVLLRARLATLRYWNSEQLYNIVLNAFTNRLESFEFIDDVVSIYGKNIETHRIKEILKNMLENPGKSFEDEITNLSDDEKEILFQVVNIYNIYLTDQEQYKSVVIKLIKDSIGKSSQIIVFKLK</sequence>
<keyword evidence="2" id="KW-1133">Transmembrane helix</keyword>
<accession>A0ABS5QJK7</accession>
<feature type="transmembrane region" description="Helical" evidence="2">
    <location>
        <begin position="217"/>
        <end position="240"/>
    </location>
</feature>
<feature type="transmembrane region" description="Helical" evidence="2">
    <location>
        <begin position="749"/>
        <end position="767"/>
    </location>
</feature>
<evidence type="ECO:0000313" key="3">
    <source>
        <dbReference type="EMBL" id="MBS8121456.1"/>
    </source>
</evidence>
<organism evidence="3 4">
    <name type="scientific">Candidatus Vampirococcus lugosii</name>
    <dbReference type="NCBI Taxonomy" id="2789015"/>
    <lineage>
        <taxon>Bacteria</taxon>
        <taxon>Candidatus Absconditibacteriota</taxon>
        <taxon>Vampirococcus</taxon>
    </lineage>
</organism>
<keyword evidence="2" id="KW-0812">Transmembrane</keyword>
<feature type="transmembrane region" description="Helical" evidence="2">
    <location>
        <begin position="301"/>
        <end position="320"/>
    </location>
</feature>
<evidence type="ECO:0000256" key="2">
    <source>
        <dbReference type="SAM" id="Phobius"/>
    </source>
</evidence>